<reference evidence="14 15" key="1">
    <citation type="submission" date="2016-10" db="EMBL/GenBank/DDBJ databases">
        <authorList>
            <person name="de Groot N.N."/>
        </authorList>
    </citation>
    <scope>NUCLEOTIDE SEQUENCE [LARGE SCALE GENOMIC DNA]</scope>
    <source>
        <strain evidence="14 15">CGMCC 1.3442</strain>
    </source>
</reference>
<dbReference type="GO" id="GO:0005525">
    <property type="term" value="F:GTP binding"/>
    <property type="evidence" value="ECO:0007669"/>
    <property type="project" value="UniProtKB-UniRule"/>
</dbReference>
<comment type="function">
    <text evidence="9 12">Required for accurate and efficient protein synthesis under certain stress conditions. May act as a fidelity factor of the translation reaction, by catalyzing a one-codon backward translocation of tRNAs on improperly translocated ribosomes. Back-translocation proceeds from a post-translocation (POST) complex to a pre-translocation (PRE) complex, thus giving elongation factor G a second chance to translocate the tRNAs correctly. Binds to ribosomes in a GTP-dependent manner.</text>
</comment>
<comment type="subcellular location">
    <subcellularLocation>
        <location evidence="12">Cell membrane</location>
        <topology evidence="12">Peripheral membrane protein</topology>
        <orientation evidence="12">Cytoplasmic side</orientation>
    </subcellularLocation>
</comment>
<keyword evidence="6 12" id="KW-0342">GTP-binding</keyword>
<dbReference type="Gene3D" id="2.40.30.10">
    <property type="entry name" value="Translation factors"/>
    <property type="match status" value="1"/>
</dbReference>
<evidence type="ECO:0000256" key="4">
    <source>
        <dbReference type="ARBA" id="ARBA00022801"/>
    </source>
</evidence>
<evidence type="ECO:0000256" key="1">
    <source>
        <dbReference type="ARBA" id="ARBA00005454"/>
    </source>
</evidence>
<dbReference type="InterPro" id="IPR000640">
    <property type="entry name" value="EFG_V-like"/>
</dbReference>
<dbReference type="CDD" id="cd01890">
    <property type="entry name" value="LepA"/>
    <property type="match status" value="1"/>
</dbReference>
<proteinExistence type="inferred from homology"/>
<comment type="catalytic activity">
    <reaction evidence="8 12">
        <text>GTP + H2O = GDP + phosphate + H(+)</text>
        <dbReference type="Rhea" id="RHEA:19669"/>
        <dbReference type="ChEBI" id="CHEBI:15377"/>
        <dbReference type="ChEBI" id="CHEBI:15378"/>
        <dbReference type="ChEBI" id="CHEBI:37565"/>
        <dbReference type="ChEBI" id="CHEBI:43474"/>
        <dbReference type="ChEBI" id="CHEBI:58189"/>
        <dbReference type="EC" id="3.6.5.n1"/>
    </reaction>
</comment>
<evidence type="ECO:0000256" key="2">
    <source>
        <dbReference type="ARBA" id="ARBA00022475"/>
    </source>
</evidence>
<dbReference type="InterPro" id="IPR013842">
    <property type="entry name" value="LepA_CTD"/>
</dbReference>
<evidence type="ECO:0000256" key="10">
    <source>
        <dbReference type="ARBA" id="ARBA00061052"/>
    </source>
</evidence>
<evidence type="ECO:0000256" key="3">
    <source>
        <dbReference type="ARBA" id="ARBA00022741"/>
    </source>
</evidence>
<evidence type="ECO:0000313" key="15">
    <source>
        <dbReference type="Proteomes" id="UP000199334"/>
    </source>
</evidence>
<dbReference type="FunFam" id="2.40.30.10:FF:000015">
    <property type="entry name" value="Translation factor GUF1, mitochondrial"/>
    <property type="match status" value="1"/>
</dbReference>
<feature type="binding site" evidence="12">
    <location>
        <begin position="20"/>
        <end position="25"/>
    </location>
    <ligand>
        <name>GTP</name>
        <dbReference type="ChEBI" id="CHEBI:37565"/>
    </ligand>
</feature>
<dbReference type="NCBIfam" id="TIGR01393">
    <property type="entry name" value="lepA"/>
    <property type="match status" value="1"/>
</dbReference>
<evidence type="ECO:0000256" key="11">
    <source>
        <dbReference type="ARBA" id="ARBA00066744"/>
    </source>
</evidence>
<dbReference type="Gene3D" id="3.30.70.2570">
    <property type="entry name" value="Elongation factor 4, C-terminal domain"/>
    <property type="match status" value="1"/>
</dbReference>
<dbReference type="CDD" id="cd03699">
    <property type="entry name" value="EF4_II"/>
    <property type="match status" value="1"/>
</dbReference>
<dbReference type="SUPFAM" id="SSF54980">
    <property type="entry name" value="EF-G C-terminal domain-like"/>
    <property type="match status" value="2"/>
</dbReference>
<dbReference type="RefSeq" id="WP_093856140.1">
    <property type="nucleotide sequence ID" value="NZ_BJVZ01000023.1"/>
</dbReference>
<dbReference type="InterPro" id="IPR000795">
    <property type="entry name" value="T_Tr_GTP-bd_dom"/>
</dbReference>
<dbReference type="SUPFAM" id="SSF52540">
    <property type="entry name" value="P-loop containing nucleoside triphosphate hydrolases"/>
    <property type="match status" value="1"/>
</dbReference>
<dbReference type="Gene3D" id="3.30.70.870">
    <property type="entry name" value="Elongation Factor G (Translational Gtpase), domain 3"/>
    <property type="match status" value="1"/>
</dbReference>
<comment type="similarity">
    <text evidence="10">Belongs to the GTP-binding elongation factor family. LepA subfamily.</text>
</comment>
<evidence type="ECO:0000256" key="5">
    <source>
        <dbReference type="ARBA" id="ARBA00022917"/>
    </source>
</evidence>
<dbReference type="InterPro" id="IPR038363">
    <property type="entry name" value="LepA_C_sf"/>
</dbReference>
<dbReference type="GO" id="GO:0045727">
    <property type="term" value="P:positive regulation of translation"/>
    <property type="evidence" value="ECO:0007669"/>
    <property type="project" value="UniProtKB-UniRule"/>
</dbReference>
<dbReference type="InterPro" id="IPR006297">
    <property type="entry name" value="EF-4"/>
</dbReference>
<dbReference type="GO" id="GO:0003924">
    <property type="term" value="F:GTPase activity"/>
    <property type="evidence" value="ECO:0007669"/>
    <property type="project" value="UniProtKB-UniRule"/>
</dbReference>
<dbReference type="Pfam" id="PF06421">
    <property type="entry name" value="LepA_C"/>
    <property type="match status" value="1"/>
</dbReference>
<dbReference type="InterPro" id="IPR035647">
    <property type="entry name" value="EFG_III/V"/>
</dbReference>
<dbReference type="PANTHER" id="PTHR43512:SF4">
    <property type="entry name" value="TRANSLATION FACTOR GUF1 HOMOLOG, CHLOROPLASTIC"/>
    <property type="match status" value="1"/>
</dbReference>
<feature type="binding site" evidence="12">
    <location>
        <begin position="137"/>
        <end position="140"/>
    </location>
    <ligand>
        <name>GTP</name>
        <dbReference type="ChEBI" id="CHEBI:37565"/>
    </ligand>
</feature>
<dbReference type="OrthoDB" id="9804431at2"/>
<keyword evidence="2 12" id="KW-1003">Cell membrane</keyword>
<dbReference type="Gene3D" id="3.30.70.240">
    <property type="match status" value="1"/>
</dbReference>
<dbReference type="InterPro" id="IPR035654">
    <property type="entry name" value="LepA_IV"/>
</dbReference>
<keyword evidence="4 12" id="KW-0378">Hydrolase</keyword>
<dbReference type="PROSITE" id="PS00301">
    <property type="entry name" value="G_TR_1"/>
    <property type="match status" value="1"/>
</dbReference>
<evidence type="ECO:0000256" key="9">
    <source>
        <dbReference type="ARBA" id="ARBA00057626"/>
    </source>
</evidence>
<accession>A0A1G9ZFI2</accession>
<gene>
    <name evidence="12" type="primary">lepA</name>
    <name evidence="14" type="ORF">SAMN05216498_1665</name>
</gene>
<name>A0A1G9ZFI2_9BACI</name>
<dbReference type="SMART" id="SM00838">
    <property type="entry name" value="EFG_C"/>
    <property type="match status" value="1"/>
</dbReference>
<dbReference type="GO" id="GO:0043022">
    <property type="term" value="F:ribosome binding"/>
    <property type="evidence" value="ECO:0007669"/>
    <property type="project" value="UniProtKB-UniRule"/>
</dbReference>
<dbReference type="AlphaFoldDB" id="A0A1G9ZFI2"/>
<dbReference type="PRINTS" id="PR00315">
    <property type="entry name" value="ELONGATNFCT"/>
</dbReference>
<dbReference type="GO" id="GO:0003746">
    <property type="term" value="F:translation elongation factor activity"/>
    <property type="evidence" value="ECO:0007669"/>
    <property type="project" value="UniProtKB-UniRule"/>
</dbReference>
<dbReference type="FunFam" id="3.30.70.870:FF:000004">
    <property type="entry name" value="Translation factor GUF1, mitochondrial"/>
    <property type="match status" value="1"/>
</dbReference>
<dbReference type="FunFam" id="3.30.70.240:FF:000007">
    <property type="entry name" value="Translation factor GUF1, mitochondrial"/>
    <property type="match status" value="1"/>
</dbReference>
<keyword evidence="5 12" id="KW-0648">Protein biosynthesis</keyword>
<dbReference type="CDD" id="cd16260">
    <property type="entry name" value="EF4_III"/>
    <property type="match status" value="1"/>
</dbReference>
<dbReference type="EC" id="3.6.5.n1" evidence="11 12"/>
<dbReference type="HAMAP" id="MF_00071">
    <property type="entry name" value="LepA"/>
    <property type="match status" value="1"/>
</dbReference>
<dbReference type="CDD" id="cd03709">
    <property type="entry name" value="lepA_C"/>
    <property type="match status" value="1"/>
</dbReference>
<organism evidence="14 15">
    <name type="scientific">Tenuibacillus multivorans</name>
    <dbReference type="NCBI Taxonomy" id="237069"/>
    <lineage>
        <taxon>Bacteria</taxon>
        <taxon>Bacillati</taxon>
        <taxon>Bacillota</taxon>
        <taxon>Bacilli</taxon>
        <taxon>Bacillales</taxon>
        <taxon>Bacillaceae</taxon>
        <taxon>Tenuibacillus</taxon>
    </lineage>
</organism>
<dbReference type="Pfam" id="PF03144">
    <property type="entry name" value="GTP_EFTU_D2"/>
    <property type="match status" value="1"/>
</dbReference>
<dbReference type="PANTHER" id="PTHR43512">
    <property type="entry name" value="TRANSLATION FACTOR GUF1-RELATED"/>
    <property type="match status" value="1"/>
</dbReference>
<keyword evidence="7 12" id="KW-0472">Membrane</keyword>
<dbReference type="STRING" id="237069.SAMN05216498_1665"/>
<dbReference type="InterPro" id="IPR005225">
    <property type="entry name" value="Small_GTP-bd"/>
</dbReference>
<dbReference type="EMBL" id="FNIG01000003">
    <property type="protein sequence ID" value="SDN19741.1"/>
    <property type="molecule type" value="Genomic_DNA"/>
</dbReference>
<evidence type="ECO:0000256" key="8">
    <source>
        <dbReference type="ARBA" id="ARBA00050293"/>
    </source>
</evidence>
<dbReference type="InterPro" id="IPR027417">
    <property type="entry name" value="P-loop_NTPase"/>
</dbReference>
<comment type="similarity">
    <text evidence="1 12">Belongs to the TRAFAC class translation factor GTPase superfamily. Classic translation factor GTPase family. LepA subfamily.</text>
</comment>
<feature type="domain" description="Tr-type G" evidence="13">
    <location>
        <begin position="8"/>
        <end position="190"/>
    </location>
</feature>
<dbReference type="Gene3D" id="3.40.50.300">
    <property type="entry name" value="P-loop containing nucleotide triphosphate hydrolases"/>
    <property type="match status" value="1"/>
</dbReference>
<evidence type="ECO:0000256" key="12">
    <source>
        <dbReference type="HAMAP-Rule" id="MF_00071"/>
    </source>
</evidence>
<dbReference type="NCBIfam" id="TIGR00231">
    <property type="entry name" value="small_GTP"/>
    <property type="match status" value="1"/>
</dbReference>
<dbReference type="FunFam" id="3.30.70.2570:FF:000001">
    <property type="entry name" value="Translation factor GUF1, mitochondrial"/>
    <property type="match status" value="1"/>
</dbReference>
<evidence type="ECO:0000256" key="6">
    <source>
        <dbReference type="ARBA" id="ARBA00023134"/>
    </source>
</evidence>
<dbReference type="GO" id="GO:0005886">
    <property type="term" value="C:plasma membrane"/>
    <property type="evidence" value="ECO:0007669"/>
    <property type="project" value="UniProtKB-SubCell"/>
</dbReference>
<keyword evidence="15" id="KW-1185">Reference proteome</keyword>
<evidence type="ECO:0000313" key="14">
    <source>
        <dbReference type="EMBL" id="SDN19741.1"/>
    </source>
</evidence>
<dbReference type="Pfam" id="PF00679">
    <property type="entry name" value="EFG_C"/>
    <property type="match status" value="1"/>
</dbReference>
<dbReference type="Pfam" id="PF00009">
    <property type="entry name" value="GTP_EFTU"/>
    <property type="match status" value="1"/>
</dbReference>
<dbReference type="FunFam" id="3.40.50.300:FF:000078">
    <property type="entry name" value="Elongation factor 4"/>
    <property type="match status" value="1"/>
</dbReference>
<dbReference type="PROSITE" id="PS51722">
    <property type="entry name" value="G_TR_2"/>
    <property type="match status" value="1"/>
</dbReference>
<sequence length="605" mass="68043">MLTENKQKNVRNFSIIAHIDHGKSTLADRILEDTKALTQREMKEQFLDAMDLERERGITIKLNAVQLRYQANDGEDYTFHLIDTPGHVDFTYEVSRSLAACEGALLVVDAAQGIEAQTLANVYLALDNDLEIIPVINKIDLPSADVDRVKQEIEDVIGIDADDAILASAKDGVGIDEILERIVSDIPAPEGDPEEPTKALIFDSLYDPYRGVIAYICVKEGSIKVGDQIKMMQTEKTFEVTELGVFKPNPVAKDELTVGDVGFLTASIKNVGDSRVGDTITLANNPADEPLSGYKRLNPMVYCGLFPVDADDYNDLREALERLELNDSSLQYEPETSQALGFGFRCGFLGLLHMEIIQERIEREFNIELITTAPSVIYEVELTDGDVINIENPSLMPEAKNIKEVREPFVRATVMVPNDFVGPVMEICQKKRGNYVDMQYLDENRVNIVYDIPLSEIVYDFFDQLKSQTKGYASFDYELSGYQPSNLVKMDILLNGETIDALSFIVHRDFAFHRGKQIAEKLKKLIPRQQFEVPVQAAIGNKIIARTTIKAMRKNVLSKCYGGDVSRKRKLLEKQKEGKKRMKMVGKVEIPQEAFMSVLEMDDDN</sequence>
<evidence type="ECO:0000259" key="13">
    <source>
        <dbReference type="PROSITE" id="PS51722"/>
    </source>
</evidence>
<dbReference type="InterPro" id="IPR031157">
    <property type="entry name" value="G_TR_CS"/>
</dbReference>
<keyword evidence="3 12" id="KW-0547">Nucleotide-binding</keyword>
<evidence type="ECO:0000256" key="7">
    <source>
        <dbReference type="ARBA" id="ARBA00023136"/>
    </source>
</evidence>
<dbReference type="Proteomes" id="UP000199334">
    <property type="component" value="Unassembled WGS sequence"/>
</dbReference>
<dbReference type="InterPro" id="IPR004161">
    <property type="entry name" value="EFTu-like_2"/>
</dbReference>
<protein>
    <recommendedName>
        <fullName evidence="11 12">Elongation factor 4</fullName>
        <shortName evidence="12">EF-4</shortName>
        <ecNumber evidence="11 12">3.6.5.n1</ecNumber>
    </recommendedName>
    <alternativeName>
        <fullName evidence="12">Ribosomal back-translocase LepA</fullName>
    </alternativeName>
</protein>